<keyword evidence="2" id="KW-1185">Reference proteome</keyword>
<name>A0A8B6HGX4_MYTGA</name>
<evidence type="ECO:0000313" key="1">
    <source>
        <dbReference type="EMBL" id="VDI79692.1"/>
    </source>
</evidence>
<dbReference type="EMBL" id="UYJE01010093">
    <property type="protein sequence ID" value="VDI79692.1"/>
    <property type="molecule type" value="Genomic_DNA"/>
</dbReference>
<accession>A0A8B6HGX4</accession>
<proteinExistence type="predicted"/>
<evidence type="ECO:0000313" key="2">
    <source>
        <dbReference type="Proteomes" id="UP000596742"/>
    </source>
</evidence>
<dbReference type="OrthoDB" id="6146606at2759"/>
<sequence length="103" mass="11541">MPNTVGCVDGTLIAIERPTEREDAYVCRKMFHALNVQGGPLTVQLETAIDVIVSTGILHNICEDLGLTVDLLDPAEQENEDENDDIQKIDGRHLRNRLIVERF</sequence>
<dbReference type="AlphaFoldDB" id="A0A8B6HGX4"/>
<comment type="caution">
    <text evidence="1">The sequence shown here is derived from an EMBL/GenBank/DDBJ whole genome shotgun (WGS) entry which is preliminary data.</text>
</comment>
<organism evidence="1 2">
    <name type="scientific">Mytilus galloprovincialis</name>
    <name type="common">Mediterranean mussel</name>
    <dbReference type="NCBI Taxonomy" id="29158"/>
    <lineage>
        <taxon>Eukaryota</taxon>
        <taxon>Metazoa</taxon>
        <taxon>Spiralia</taxon>
        <taxon>Lophotrochozoa</taxon>
        <taxon>Mollusca</taxon>
        <taxon>Bivalvia</taxon>
        <taxon>Autobranchia</taxon>
        <taxon>Pteriomorphia</taxon>
        <taxon>Mytilida</taxon>
        <taxon>Mytiloidea</taxon>
        <taxon>Mytilidae</taxon>
        <taxon>Mytilinae</taxon>
        <taxon>Mytilus</taxon>
    </lineage>
</organism>
<dbReference type="Proteomes" id="UP000596742">
    <property type="component" value="Unassembled WGS sequence"/>
</dbReference>
<reference evidence="1" key="1">
    <citation type="submission" date="2018-11" db="EMBL/GenBank/DDBJ databases">
        <authorList>
            <person name="Alioto T."/>
            <person name="Alioto T."/>
        </authorList>
    </citation>
    <scope>NUCLEOTIDE SEQUENCE</scope>
</reference>
<protein>
    <recommendedName>
        <fullName evidence="3">DDE Tnp4 domain-containing protein</fullName>
    </recommendedName>
</protein>
<evidence type="ECO:0008006" key="3">
    <source>
        <dbReference type="Google" id="ProtNLM"/>
    </source>
</evidence>
<gene>
    <name evidence="1" type="ORF">MGAL_10B059102</name>
</gene>